<organism evidence="4 5">
    <name type="scientific">Tepidicaulis marinus</name>
    <dbReference type="NCBI Taxonomy" id="1333998"/>
    <lineage>
        <taxon>Bacteria</taxon>
        <taxon>Pseudomonadati</taxon>
        <taxon>Pseudomonadota</taxon>
        <taxon>Alphaproteobacteria</taxon>
        <taxon>Hyphomicrobiales</taxon>
        <taxon>Parvibaculaceae</taxon>
        <taxon>Tepidicaulis</taxon>
    </lineage>
</organism>
<dbReference type="Pfam" id="PF24681">
    <property type="entry name" value="Kelch_KLHDC2_KLHL20_DRC7"/>
    <property type="match status" value="1"/>
</dbReference>
<dbReference type="PRINTS" id="PR00501">
    <property type="entry name" value="KELCHREPEAT"/>
</dbReference>
<gene>
    <name evidence="4" type="ORF">M2A_2888</name>
</gene>
<keyword evidence="1" id="KW-0880">Kelch repeat</keyword>
<dbReference type="AlphaFoldDB" id="A0A081BEC1"/>
<name>A0A081BEC1_9HYPH</name>
<dbReference type="eggNOG" id="COG3055">
    <property type="taxonomic scope" value="Bacteria"/>
</dbReference>
<protein>
    <submittedName>
        <fullName evidence="4">Kelch repeat-containing protein</fullName>
    </submittedName>
</protein>
<dbReference type="Proteomes" id="UP000028702">
    <property type="component" value="Unassembled WGS sequence"/>
</dbReference>
<evidence type="ECO:0000313" key="5">
    <source>
        <dbReference type="Proteomes" id="UP000028702"/>
    </source>
</evidence>
<evidence type="ECO:0000313" key="4">
    <source>
        <dbReference type="EMBL" id="GAK46389.1"/>
    </source>
</evidence>
<dbReference type="STRING" id="1333998.M2A_2888"/>
<dbReference type="EMBL" id="BBIO01000018">
    <property type="protein sequence ID" value="GAK46389.1"/>
    <property type="molecule type" value="Genomic_DNA"/>
</dbReference>
<proteinExistence type="predicted"/>
<keyword evidence="3" id="KW-0732">Signal</keyword>
<evidence type="ECO:0000256" key="2">
    <source>
        <dbReference type="ARBA" id="ARBA00022737"/>
    </source>
</evidence>
<feature type="signal peptide" evidence="3">
    <location>
        <begin position="1"/>
        <end position="23"/>
    </location>
</feature>
<dbReference type="InterPro" id="IPR015915">
    <property type="entry name" value="Kelch-typ_b-propeller"/>
</dbReference>
<dbReference type="RefSeq" id="WP_052379523.1">
    <property type="nucleotide sequence ID" value="NZ_BBIO01000018.1"/>
</dbReference>
<evidence type="ECO:0000256" key="1">
    <source>
        <dbReference type="ARBA" id="ARBA00022441"/>
    </source>
</evidence>
<dbReference type="PANTHER" id="PTHR24412:SF489">
    <property type="entry name" value="RING FINGER DOMAIN AND KELCH REPEAT-CONTAINING PROTEIN DDB_G0271372"/>
    <property type="match status" value="1"/>
</dbReference>
<feature type="chain" id="PRO_5001755083" evidence="3">
    <location>
        <begin position="24"/>
        <end position="314"/>
    </location>
</feature>
<sequence length="314" mass="32421">MRLAGVIASFLLLSLTGAHGAAAGEWNDGVPMNNARAFSSAAVRGEDIYVAGGAGITAPQNSVEIYDMLGDIWRSGPALPEGVQQGAMASLGGLIYLSGGYLKESKGADNASLWVLDPSLGFWVSGPDMPTPRAWHGMAALGGKLYVVGGEGGSAASVLVYDPGAEEWSALSAPMPQPRSGLALVAHKGKLYAIGGRLSNGEITGRVDIFDVETGSWREGPALPAPRAGHAAAVFGENIHVVGGEQASPPQTHATHYVLDVTGKNWREEAPLPTPRHGLTLVPGRGGVVAIGGASGPGFYTVFTETDSVNRYRP</sequence>
<accession>A0A081BEC1</accession>
<dbReference type="Pfam" id="PF01344">
    <property type="entry name" value="Kelch_1"/>
    <property type="match status" value="1"/>
</dbReference>
<comment type="caution">
    <text evidence="4">The sequence shown here is derived from an EMBL/GenBank/DDBJ whole genome shotgun (WGS) entry which is preliminary data.</text>
</comment>
<evidence type="ECO:0000256" key="3">
    <source>
        <dbReference type="SAM" id="SignalP"/>
    </source>
</evidence>
<keyword evidence="5" id="KW-1185">Reference proteome</keyword>
<dbReference type="SUPFAM" id="SSF117281">
    <property type="entry name" value="Kelch motif"/>
    <property type="match status" value="2"/>
</dbReference>
<dbReference type="PANTHER" id="PTHR24412">
    <property type="entry name" value="KELCH PROTEIN"/>
    <property type="match status" value="1"/>
</dbReference>
<dbReference type="InterPro" id="IPR006652">
    <property type="entry name" value="Kelch_1"/>
</dbReference>
<keyword evidence="2" id="KW-0677">Repeat</keyword>
<dbReference type="SMART" id="SM00612">
    <property type="entry name" value="Kelch"/>
    <property type="match status" value="5"/>
</dbReference>
<dbReference type="Gene3D" id="2.120.10.80">
    <property type="entry name" value="Kelch-type beta propeller"/>
    <property type="match status" value="2"/>
</dbReference>
<reference evidence="4 5" key="1">
    <citation type="submission" date="2014-07" db="EMBL/GenBank/DDBJ databases">
        <title>Tepidicaulis marinum gen. nov., sp. nov., a novel marine bacterium denitrifying nitrate to nitrous oxide strictly under microaerobic conditions.</title>
        <authorList>
            <person name="Takeuchi M."/>
            <person name="Yamagishi T."/>
            <person name="Kamagata Y."/>
            <person name="Oshima K."/>
            <person name="Hattori M."/>
            <person name="Katayama T."/>
            <person name="Hanada S."/>
            <person name="Tamaki H."/>
            <person name="Marumo K."/>
            <person name="Maeda H."/>
            <person name="Nedachi M."/>
            <person name="Iwasaki W."/>
            <person name="Suwa Y."/>
            <person name="Sakata S."/>
        </authorList>
    </citation>
    <scope>NUCLEOTIDE SEQUENCE [LARGE SCALE GENOMIC DNA]</scope>
    <source>
        <strain evidence="4 5">MA2</strain>
    </source>
</reference>